<keyword evidence="16" id="KW-0186">Copper</keyword>
<evidence type="ECO:0000256" key="7">
    <source>
        <dbReference type="ARBA" id="ARBA00022475"/>
    </source>
</evidence>
<evidence type="ECO:0000256" key="5">
    <source>
        <dbReference type="ARBA" id="ARBA00012949"/>
    </source>
</evidence>
<dbReference type="InterPro" id="IPR023616">
    <property type="entry name" value="Cyt_c_oxase-like_su1_dom"/>
</dbReference>
<evidence type="ECO:0000256" key="13">
    <source>
        <dbReference type="ARBA" id="ARBA00022982"/>
    </source>
</evidence>
<feature type="transmembrane region" description="Helical" evidence="21">
    <location>
        <begin position="78"/>
        <end position="103"/>
    </location>
</feature>
<feature type="transmembrane region" description="Helical" evidence="21">
    <location>
        <begin position="35"/>
        <end position="57"/>
    </location>
</feature>
<keyword evidence="17 21" id="KW-0472">Membrane</keyword>
<dbReference type="PANTHER" id="PTHR10422">
    <property type="entry name" value="CYTOCHROME C OXIDASE SUBUNIT 1"/>
    <property type="match status" value="1"/>
</dbReference>
<dbReference type="GO" id="GO:0004129">
    <property type="term" value="F:cytochrome-c oxidase activity"/>
    <property type="evidence" value="ECO:0007669"/>
    <property type="project" value="UniProtKB-EC"/>
</dbReference>
<feature type="transmembrane region" description="Helical" evidence="21">
    <location>
        <begin position="268"/>
        <end position="289"/>
    </location>
</feature>
<feature type="binding site" description="axial binding residue" evidence="19">
    <location>
        <position position="409"/>
    </location>
    <ligand>
        <name>heme b</name>
        <dbReference type="ChEBI" id="CHEBI:60344"/>
        <label>2; high-spin</label>
    </ligand>
    <ligandPart>
        <name>Fe</name>
        <dbReference type="ChEBI" id="CHEBI:18248"/>
    </ligandPart>
</feature>
<dbReference type="InterPro" id="IPR036927">
    <property type="entry name" value="Cyt_c_oxase-like_su1_sf"/>
</dbReference>
<reference evidence="23 24" key="1">
    <citation type="submission" date="2020-08" db="EMBL/GenBank/DDBJ databases">
        <title>The genome sequence of type strain Novosphingobium flavum NBRC 111647.</title>
        <authorList>
            <person name="Liu Y."/>
        </authorList>
    </citation>
    <scope>NUCLEOTIDE SEQUENCE [LARGE SCALE GENOMIC DNA]</scope>
    <source>
        <strain evidence="23 24">NBRC 111647</strain>
    </source>
</reference>
<feature type="transmembrane region" description="Helical" evidence="21">
    <location>
        <begin position="190"/>
        <end position="212"/>
    </location>
</feature>
<proteinExistence type="inferred from homology"/>
<comment type="cofactor">
    <cofactor evidence="1">
        <name>heme b</name>
        <dbReference type="ChEBI" id="CHEBI:60344"/>
    </cofactor>
</comment>
<feature type="transmembrane region" description="Helical" evidence="21">
    <location>
        <begin position="338"/>
        <end position="358"/>
    </location>
</feature>
<dbReference type="RefSeq" id="WP_185663902.1">
    <property type="nucleotide sequence ID" value="NZ_JACLAW010000006.1"/>
</dbReference>
<evidence type="ECO:0000256" key="20">
    <source>
        <dbReference type="RuleBase" id="RU000370"/>
    </source>
</evidence>
<keyword evidence="9 20" id="KW-0679">Respiratory chain</keyword>
<keyword evidence="10 20" id="KW-0812">Transmembrane</keyword>
<dbReference type="UniPathway" id="UPA00705"/>
<feature type="transmembrane region" description="Helical" evidence="21">
    <location>
        <begin position="498"/>
        <end position="520"/>
    </location>
</feature>
<evidence type="ECO:0000256" key="9">
    <source>
        <dbReference type="ARBA" id="ARBA00022660"/>
    </source>
</evidence>
<sequence>MVTVVSRAGIWLVALLLAILAVAAAADKGFAIQMGIVAAACAVGLWTALTRADYAGVARGLIHAPADQSRYDDDPIRWGVIATVFWGMAGFLAGLYIALQLAYPVLNLGLEWTTFGRLRPLHTSAVIFAFGGNALIATSFYVVQRTCRARLAFPGLARFVFWGYQLFIVLAATGYLLGITQGKEYAEPEWYVDLWLTVVWLAYLAVFVGTLVKRTEPHIYVANWFYLSFILTVAMLHLVNNLNLPVSLLGSRSYPVFAGVQGALVQWWYGHNAVGFFLTAGFLAMMYYFVPKQAERPIYSYRLSIIHFWALIFLYIWAGPHHLHYTALPDWAQTLGMVFSVMLWMPSWGGMINGLMTLNGAWDKVRTDPIIRLFVISLAFYGMSTFEGPMMSVKTVNSLSHYTDWTIGHVHSGALGWNGMITFACIYYLTPRLWARSRMYSLRMINWHFWLATIGIVFYAASMWVAGITEGLMWREYGADGYLVNSFAESVAAVHPMFLLRAFGGLLYLAGAVIMTVNVWKTIAGSPLREEAPLRDAPYNAVQDRPLVPVAVPAE</sequence>
<comment type="cofactor">
    <cofactor evidence="19">
        <name>Cu(2+)</name>
        <dbReference type="ChEBI" id="CHEBI:29036"/>
    </cofactor>
    <text evidence="19">Binds 1 copper ion per subunit, denoted as copper B.</text>
</comment>
<keyword evidence="11 19" id="KW-0479">Metal-binding</keyword>
<evidence type="ECO:0000256" key="6">
    <source>
        <dbReference type="ARBA" id="ARBA00022448"/>
    </source>
</evidence>
<dbReference type="SUPFAM" id="SSF81442">
    <property type="entry name" value="Cytochrome c oxidase subunit I-like"/>
    <property type="match status" value="1"/>
</dbReference>
<dbReference type="InterPro" id="IPR023615">
    <property type="entry name" value="Cyt_c_Oxase_su1_BS"/>
</dbReference>
<keyword evidence="6 20" id="KW-0813">Transport</keyword>
<comment type="pathway">
    <text evidence="3">Energy metabolism; oxidative phosphorylation.</text>
</comment>
<dbReference type="PROSITE" id="PS00077">
    <property type="entry name" value="COX1_CUB"/>
    <property type="match status" value="1"/>
</dbReference>
<evidence type="ECO:0000256" key="15">
    <source>
        <dbReference type="ARBA" id="ARBA00023004"/>
    </source>
</evidence>
<evidence type="ECO:0000256" key="8">
    <source>
        <dbReference type="ARBA" id="ARBA00022617"/>
    </source>
</evidence>
<dbReference type="PROSITE" id="PS50855">
    <property type="entry name" value="COX1"/>
    <property type="match status" value="1"/>
</dbReference>
<feature type="domain" description="Cytochrome oxidase subunit I profile" evidence="22">
    <location>
        <begin position="80"/>
        <end position="555"/>
    </location>
</feature>
<feature type="binding site" evidence="19">
    <location>
        <position position="271"/>
    </location>
    <ligand>
        <name>Cu cation</name>
        <dbReference type="ChEBI" id="CHEBI:23378"/>
        <label>B</label>
    </ligand>
</feature>
<evidence type="ECO:0000256" key="10">
    <source>
        <dbReference type="ARBA" id="ARBA00022692"/>
    </source>
</evidence>
<evidence type="ECO:0000256" key="11">
    <source>
        <dbReference type="ARBA" id="ARBA00022723"/>
    </source>
</evidence>
<feature type="transmembrane region" description="Helical" evidence="21">
    <location>
        <begin position="301"/>
        <end position="318"/>
    </location>
</feature>
<keyword evidence="15 19" id="KW-0408">Iron</keyword>
<evidence type="ECO:0000256" key="17">
    <source>
        <dbReference type="ARBA" id="ARBA00023136"/>
    </source>
</evidence>
<evidence type="ECO:0000256" key="1">
    <source>
        <dbReference type="ARBA" id="ARBA00001970"/>
    </source>
</evidence>
<dbReference type="InterPro" id="IPR000883">
    <property type="entry name" value="Cyt_C_Oxase_1"/>
</dbReference>
<evidence type="ECO:0000313" key="24">
    <source>
        <dbReference type="Proteomes" id="UP000566813"/>
    </source>
</evidence>
<feature type="binding site" description="axial binding residue" evidence="19">
    <location>
        <position position="122"/>
    </location>
    <ligand>
        <name>heme b</name>
        <dbReference type="ChEBI" id="CHEBI:60344"/>
        <label>1; low-spin</label>
    </ligand>
    <ligandPart>
        <name>Fe</name>
        <dbReference type="ChEBI" id="CHEBI:18248"/>
    </ligandPart>
</feature>
<comment type="subcellular location">
    <subcellularLocation>
        <location evidence="2">Cell membrane</location>
        <topology evidence="2">Multi-pass membrane protein</topology>
    </subcellularLocation>
</comment>
<dbReference type="GO" id="GO:0020037">
    <property type="term" value="F:heme binding"/>
    <property type="evidence" value="ECO:0007669"/>
    <property type="project" value="InterPro"/>
</dbReference>
<keyword evidence="24" id="KW-1185">Reference proteome</keyword>
<dbReference type="Pfam" id="PF00115">
    <property type="entry name" value="COX1"/>
    <property type="match status" value="1"/>
</dbReference>
<keyword evidence="14 21" id="KW-1133">Transmembrane helix</keyword>
<dbReference type="GO" id="GO:0015990">
    <property type="term" value="P:electron transport coupled proton transport"/>
    <property type="evidence" value="ECO:0007669"/>
    <property type="project" value="TreeGrafter"/>
</dbReference>
<evidence type="ECO:0000256" key="18">
    <source>
        <dbReference type="ARBA" id="ARBA00047816"/>
    </source>
</evidence>
<accession>A0A7X1FRK2</accession>
<feature type="transmembrane region" description="Helical" evidence="21">
    <location>
        <begin position="406"/>
        <end position="429"/>
    </location>
</feature>
<dbReference type="AlphaFoldDB" id="A0A7X1FRK2"/>
<name>A0A7X1FRK2_9SPHN</name>
<keyword evidence="7" id="KW-1003">Cell membrane</keyword>
<dbReference type="GO" id="GO:0005886">
    <property type="term" value="C:plasma membrane"/>
    <property type="evidence" value="ECO:0007669"/>
    <property type="project" value="UniProtKB-SubCell"/>
</dbReference>
<evidence type="ECO:0000256" key="2">
    <source>
        <dbReference type="ARBA" id="ARBA00004651"/>
    </source>
</evidence>
<dbReference type="CDD" id="cd01661">
    <property type="entry name" value="cbb3_Oxidase_I"/>
    <property type="match status" value="1"/>
</dbReference>
<evidence type="ECO:0000259" key="22">
    <source>
        <dbReference type="PROSITE" id="PS50855"/>
    </source>
</evidence>
<feature type="transmembrane region" description="Helical" evidence="21">
    <location>
        <begin position="123"/>
        <end position="143"/>
    </location>
</feature>
<evidence type="ECO:0000256" key="4">
    <source>
        <dbReference type="ARBA" id="ARBA00009578"/>
    </source>
</evidence>
<evidence type="ECO:0000256" key="16">
    <source>
        <dbReference type="ARBA" id="ARBA00023008"/>
    </source>
</evidence>
<dbReference type="GO" id="GO:0022904">
    <property type="term" value="P:respiratory electron transport chain"/>
    <property type="evidence" value="ECO:0007669"/>
    <property type="project" value="TreeGrafter"/>
</dbReference>
<evidence type="ECO:0000256" key="12">
    <source>
        <dbReference type="ARBA" id="ARBA00022967"/>
    </source>
</evidence>
<evidence type="ECO:0000256" key="19">
    <source>
        <dbReference type="PIRSR" id="PIRSR604677-50"/>
    </source>
</evidence>
<keyword evidence="13 20" id="KW-0249">Electron transport</keyword>
<protein>
    <recommendedName>
        <fullName evidence="5">cytochrome-c oxidase</fullName>
        <ecNumber evidence="5">7.1.1.9</ecNumber>
    </recommendedName>
</protein>
<dbReference type="GO" id="GO:0046872">
    <property type="term" value="F:metal ion binding"/>
    <property type="evidence" value="ECO:0007669"/>
    <property type="project" value="UniProtKB-KW"/>
</dbReference>
<dbReference type="EMBL" id="JACLAW010000006">
    <property type="protein sequence ID" value="MBC2665633.1"/>
    <property type="molecule type" value="Genomic_DNA"/>
</dbReference>
<feature type="transmembrane region" description="Helical" evidence="21">
    <location>
        <begin position="224"/>
        <end position="248"/>
    </location>
</feature>
<dbReference type="Proteomes" id="UP000566813">
    <property type="component" value="Unassembled WGS sequence"/>
</dbReference>
<dbReference type="FunFam" id="1.20.210.10:FF:000005">
    <property type="entry name" value="Cytochrome c oxidase, cbb3-type, subunit I"/>
    <property type="match status" value="1"/>
</dbReference>
<dbReference type="InterPro" id="IPR004677">
    <property type="entry name" value="Cyt_c_oxidase_cbb3_su1"/>
</dbReference>
<feature type="transmembrane region" description="Helical" evidence="21">
    <location>
        <begin position="155"/>
        <end position="178"/>
    </location>
</feature>
<dbReference type="GO" id="GO:0006119">
    <property type="term" value="P:oxidative phosphorylation"/>
    <property type="evidence" value="ECO:0007669"/>
    <property type="project" value="UniProtKB-UniPathway"/>
</dbReference>
<organism evidence="23 24">
    <name type="scientific">Novosphingobium flavum</name>
    <dbReference type="NCBI Taxonomy" id="1778672"/>
    <lineage>
        <taxon>Bacteria</taxon>
        <taxon>Pseudomonadati</taxon>
        <taxon>Pseudomonadota</taxon>
        <taxon>Alphaproteobacteria</taxon>
        <taxon>Sphingomonadales</taxon>
        <taxon>Sphingomonadaceae</taxon>
        <taxon>Novosphingobium</taxon>
    </lineage>
</organism>
<keyword evidence="12" id="KW-1278">Translocase</keyword>
<feature type="binding site" evidence="19">
    <location>
        <position position="321"/>
    </location>
    <ligand>
        <name>Cu cation</name>
        <dbReference type="ChEBI" id="CHEBI:23378"/>
        <label>B</label>
    </ligand>
</feature>
<evidence type="ECO:0000256" key="21">
    <source>
        <dbReference type="SAM" id="Phobius"/>
    </source>
</evidence>
<dbReference type="EC" id="7.1.1.9" evidence="5"/>
<gene>
    <name evidence="23" type="primary">ccoN</name>
    <name evidence="23" type="ORF">H7F51_08860</name>
</gene>
<feature type="binding site" evidence="19">
    <location>
        <position position="322"/>
    </location>
    <ligand>
        <name>Cu cation</name>
        <dbReference type="ChEBI" id="CHEBI:23378"/>
        <label>B</label>
    </ligand>
</feature>
<comment type="caution">
    <text evidence="23">The sequence shown here is derived from an EMBL/GenBank/DDBJ whole genome shotgun (WGS) entry which is preliminary data.</text>
</comment>
<comment type="similarity">
    <text evidence="4 20">Belongs to the heme-copper respiratory oxidase family.</text>
</comment>
<dbReference type="PANTHER" id="PTHR10422:SF29">
    <property type="entry name" value="CYTOCHROME C OXIDASE SUBUNIT 1 HOMOLOG, BACTEROID"/>
    <property type="match status" value="1"/>
</dbReference>
<comment type="catalytic activity">
    <reaction evidence="18">
        <text>4 Fe(II)-[cytochrome c] + O2 + 8 H(+)(in) = 4 Fe(III)-[cytochrome c] + 2 H2O + 4 H(+)(out)</text>
        <dbReference type="Rhea" id="RHEA:11436"/>
        <dbReference type="Rhea" id="RHEA-COMP:10350"/>
        <dbReference type="Rhea" id="RHEA-COMP:14399"/>
        <dbReference type="ChEBI" id="CHEBI:15377"/>
        <dbReference type="ChEBI" id="CHEBI:15378"/>
        <dbReference type="ChEBI" id="CHEBI:15379"/>
        <dbReference type="ChEBI" id="CHEBI:29033"/>
        <dbReference type="ChEBI" id="CHEBI:29034"/>
        <dbReference type="EC" id="7.1.1.9"/>
    </reaction>
</comment>
<feature type="binding site" description="axial binding residue" evidence="19">
    <location>
        <position position="411"/>
    </location>
    <ligand>
        <name>heme b</name>
        <dbReference type="ChEBI" id="CHEBI:60344"/>
        <label>1; low-spin</label>
    </ligand>
    <ligandPart>
        <name>Fe</name>
        <dbReference type="ChEBI" id="CHEBI:18248"/>
    </ligandPart>
</feature>
<dbReference type="Gene3D" id="1.20.210.10">
    <property type="entry name" value="Cytochrome c oxidase-like, subunit I domain"/>
    <property type="match status" value="1"/>
</dbReference>
<feature type="transmembrane region" description="Helical" evidence="21">
    <location>
        <begin position="449"/>
        <end position="468"/>
    </location>
</feature>
<dbReference type="NCBIfam" id="TIGR00780">
    <property type="entry name" value="ccoN"/>
    <property type="match status" value="1"/>
</dbReference>
<evidence type="ECO:0000256" key="3">
    <source>
        <dbReference type="ARBA" id="ARBA00004673"/>
    </source>
</evidence>
<comment type="cofactor">
    <cofactor evidence="19">
        <name>heme</name>
        <dbReference type="ChEBI" id="CHEBI:30413"/>
    </cofactor>
    <text evidence="19">Binds 2 heme groups per subunit, denoted as high- and low-spin.</text>
</comment>
<evidence type="ECO:0000256" key="14">
    <source>
        <dbReference type="ARBA" id="ARBA00022989"/>
    </source>
</evidence>
<keyword evidence="8 19" id="KW-0349">Heme</keyword>
<evidence type="ECO:0000313" key="23">
    <source>
        <dbReference type="EMBL" id="MBC2665633.1"/>
    </source>
</evidence>
<feature type="transmembrane region" description="Helical" evidence="21">
    <location>
        <begin position="370"/>
        <end position="386"/>
    </location>
</feature>